<feature type="transmembrane region" description="Helical" evidence="8">
    <location>
        <begin position="12"/>
        <end position="34"/>
    </location>
</feature>
<reference evidence="10" key="1">
    <citation type="journal article" date="2024" name="Int. J. Syst. Evol. Microbiol.">
        <title>Polycladomyces zharkentensis sp. nov., a novel thermophilic cellulose- and starch-degrading member of the Bacillota from a geothermal aquifer in Kazakhstan.</title>
        <authorList>
            <person name="Mashzhan A."/>
            <person name="Kistaubayeva A."/>
            <person name="Javier-Lopez R."/>
            <person name="Bissenova U."/>
            <person name="Bissenbay A."/>
            <person name="Birkeland N.K."/>
        </authorList>
    </citation>
    <scope>NUCLEOTIDE SEQUENCE</scope>
    <source>
        <strain evidence="10">ZKZ2T</strain>
    </source>
</reference>
<dbReference type="InterPro" id="IPR036259">
    <property type="entry name" value="MFS_trans_sf"/>
</dbReference>
<dbReference type="RefSeq" id="WP_205496872.1">
    <property type="nucleotide sequence ID" value="NZ_JAFHAP010000015.1"/>
</dbReference>
<keyword evidence="4" id="KW-1003">Cell membrane</keyword>
<evidence type="ECO:0000256" key="4">
    <source>
        <dbReference type="ARBA" id="ARBA00022475"/>
    </source>
</evidence>
<dbReference type="Proteomes" id="UP001177120">
    <property type="component" value="Unassembled WGS sequence"/>
</dbReference>
<evidence type="ECO:0000313" key="11">
    <source>
        <dbReference type="Proteomes" id="UP001177120"/>
    </source>
</evidence>
<feature type="transmembrane region" description="Helical" evidence="8">
    <location>
        <begin position="164"/>
        <end position="184"/>
    </location>
</feature>
<evidence type="ECO:0000256" key="3">
    <source>
        <dbReference type="ARBA" id="ARBA00022448"/>
    </source>
</evidence>
<evidence type="ECO:0000256" key="2">
    <source>
        <dbReference type="ARBA" id="ARBA00008537"/>
    </source>
</evidence>
<keyword evidence="6 8" id="KW-1133">Transmembrane helix</keyword>
<protein>
    <submittedName>
        <fullName evidence="10">Multidrug efflux MFS transporter</fullName>
    </submittedName>
</protein>
<keyword evidence="11" id="KW-1185">Reference proteome</keyword>
<gene>
    <name evidence="10" type="ORF">JQC72_14490</name>
</gene>
<evidence type="ECO:0000256" key="5">
    <source>
        <dbReference type="ARBA" id="ARBA00022692"/>
    </source>
</evidence>
<evidence type="ECO:0000313" key="10">
    <source>
        <dbReference type="EMBL" id="MBN2910705.1"/>
    </source>
</evidence>
<feature type="domain" description="Major facilitator superfamily (MFS) profile" evidence="9">
    <location>
        <begin position="11"/>
        <end position="453"/>
    </location>
</feature>
<dbReference type="PANTHER" id="PTHR42718:SF9">
    <property type="entry name" value="MAJOR FACILITATOR SUPERFAMILY MULTIDRUG TRANSPORTER MFSC"/>
    <property type="match status" value="1"/>
</dbReference>
<keyword evidence="5 8" id="KW-0812">Transmembrane</keyword>
<dbReference type="SUPFAM" id="SSF103473">
    <property type="entry name" value="MFS general substrate transporter"/>
    <property type="match status" value="1"/>
</dbReference>
<feature type="transmembrane region" description="Helical" evidence="8">
    <location>
        <begin position="267"/>
        <end position="285"/>
    </location>
</feature>
<evidence type="ECO:0000256" key="7">
    <source>
        <dbReference type="ARBA" id="ARBA00023136"/>
    </source>
</evidence>
<dbReference type="EMBL" id="JAFHAP010000015">
    <property type="protein sequence ID" value="MBN2910705.1"/>
    <property type="molecule type" value="Genomic_DNA"/>
</dbReference>
<feature type="transmembrane region" description="Helical" evidence="8">
    <location>
        <begin position="401"/>
        <end position="419"/>
    </location>
</feature>
<feature type="transmembrane region" description="Helical" evidence="8">
    <location>
        <begin position="355"/>
        <end position="380"/>
    </location>
</feature>
<dbReference type="Pfam" id="PF07690">
    <property type="entry name" value="MFS_1"/>
    <property type="match status" value="1"/>
</dbReference>
<keyword evidence="3" id="KW-0813">Transport</keyword>
<comment type="subcellular location">
    <subcellularLocation>
        <location evidence="1">Cell membrane</location>
        <topology evidence="1">Multi-pass membrane protein</topology>
    </subcellularLocation>
</comment>
<dbReference type="InterPro" id="IPR020846">
    <property type="entry name" value="MFS_dom"/>
</dbReference>
<evidence type="ECO:0000256" key="8">
    <source>
        <dbReference type="SAM" id="Phobius"/>
    </source>
</evidence>
<feature type="transmembrane region" description="Helical" evidence="8">
    <location>
        <begin position="46"/>
        <end position="65"/>
    </location>
</feature>
<feature type="transmembrane region" description="Helical" evidence="8">
    <location>
        <begin position="228"/>
        <end position="247"/>
    </location>
</feature>
<evidence type="ECO:0000256" key="1">
    <source>
        <dbReference type="ARBA" id="ARBA00004651"/>
    </source>
</evidence>
<keyword evidence="7 8" id="KW-0472">Membrane</keyword>
<feature type="transmembrane region" description="Helical" evidence="8">
    <location>
        <begin position="196"/>
        <end position="216"/>
    </location>
</feature>
<dbReference type="Gene3D" id="1.20.1250.20">
    <property type="entry name" value="MFS general substrate transporter like domains"/>
    <property type="match status" value="1"/>
</dbReference>
<evidence type="ECO:0000259" key="9">
    <source>
        <dbReference type="PROSITE" id="PS50850"/>
    </source>
</evidence>
<dbReference type="NCBIfam" id="TIGR00711">
    <property type="entry name" value="efflux_EmrB"/>
    <property type="match status" value="1"/>
</dbReference>
<accession>A0ABS2WME1</accession>
<dbReference type="Gene3D" id="1.20.1720.10">
    <property type="entry name" value="Multidrug resistance protein D"/>
    <property type="match status" value="1"/>
</dbReference>
<evidence type="ECO:0000256" key="6">
    <source>
        <dbReference type="ARBA" id="ARBA00022989"/>
    </source>
</evidence>
<sequence>MLISPNQKVVVSMLYVTAMFMAAMDATIVNVALVTISKELRVPPSAMGTVNIGYLVSLAAFLPVSGWLGDRFGSKRVFLLAFGVFTFASAWCGIADNLTALNLFRMLQGAGGGLLTPIGMAILLRTFQPHERLIISRTLMIPIALAPAMGPILGGFLVDFVSWRWIFFVNLPVGILCLLFGSVFLKEYKDESHQRFDLPGFLLSASGFAMVMYALTQGSARGWGSPEILGLGLGGTLLLSIFVYMELRVSQPMLNVRLYSDRLFRTMGLHSLLIAAGLQGMLYVFPLMYQDAIQASALDAGLTTFPEALGLMLASQFVPWFYSRLGPKRMMTIALICAIVLYVLLSLVQKDTSPWLIRVLLFGAGFFLGNAVGVVQASAFNTISPSSMGQASTLFHVQNRLGAALGVALLASILSGIRTDTATLLAYKTALLCSTGFLLVALFFALRIRDADAAATMRKPTTLQKSKVPLTESEG</sequence>
<proteinExistence type="inferred from homology"/>
<feature type="transmembrane region" description="Helical" evidence="8">
    <location>
        <begin position="330"/>
        <end position="349"/>
    </location>
</feature>
<comment type="caution">
    <text evidence="10">The sequence shown here is derived from an EMBL/GenBank/DDBJ whole genome shotgun (WGS) entry which is preliminary data.</text>
</comment>
<feature type="transmembrane region" description="Helical" evidence="8">
    <location>
        <begin position="106"/>
        <end position="127"/>
    </location>
</feature>
<dbReference type="PROSITE" id="PS50850">
    <property type="entry name" value="MFS"/>
    <property type="match status" value="1"/>
</dbReference>
<organism evidence="10 11">
    <name type="scientific">Polycladomyces zharkentensis</name>
    <dbReference type="NCBI Taxonomy" id="2807616"/>
    <lineage>
        <taxon>Bacteria</taxon>
        <taxon>Bacillati</taxon>
        <taxon>Bacillota</taxon>
        <taxon>Bacilli</taxon>
        <taxon>Bacillales</taxon>
        <taxon>Thermoactinomycetaceae</taxon>
        <taxon>Polycladomyces</taxon>
    </lineage>
</organism>
<feature type="transmembrane region" description="Helical" evidence="8">
    <location>
        <begin position="425"/>
        <end position="448"/>
    </location>
</feature>
<dbReference type="PRINTS" id="PR01036">
    <property type="entry name" value="TCRTETB"/>
</dbReference>
<feature type="transmembrane region" description="Helical" evidence="8">
    <location>
        <begin position="77"/>
        <end position="94"/>
    </location>
</feature>
<dbReference type="InterPro" id="IPR004638">
    <property type="entry name" value="EmrB-like"/>
</dbReference>
<dbReference type="PANTHER" id="PTHR42718">
    <property type="entry name" value="MAJOR FACILITATOR SUPERFAMILY MULTIDRUG TRANSPORTER MFSC"/>
    <property type="match status" value="1"/>
</dbReference>
<name>A0ABS2WME1_9BACL</name>
<dbReference type="CDD" id="cd17503">
    <property type="entry name" value="MFS_LmrB_MDR_like"/>
    <property type="match status" value="1"/>
</dbReference>
<dbReference type="InterPro" id="IPR011701">
    <property type="entry name" value="MFS"/>
</dbReference>
<comment type="similarity">
    <text evidence="2">Belongs to the major facilitator superfamily. EmrB family.</text>
</comment>
<feature type="transmembrane region" description="Helical" evidence="8">
    <location>
        <begin position="139"/>
        <end position="158"/>
    </location>
</feature>